<keyword evidence="5 7" id="KW-0472">Membrane</keyword>
<organism evidence="9 10">
    <name type="scientific">Gordonia desulfuricans</name>
    <dbReference type="NCBI Taxonomy" id="89051"/>
    <lineage>
        <taxon>Bacteria</taxon>
        <taxon>Bacillati</taxon>
        <taxon>Actinomycetota</taxon>
        <taxon>Actinomycetes</taxon>
        <taxon>Mycobacteriales</taxon>
        <taxon>Gordoniaceae</taxon>
        <taxon>Gordonia</taxon>
    </lineage>
</organism>
<feature type="transmembrane region" description="Helical" evidence="7">
    <location>
        <begin position="122"/>
        <end position="144"/>
    </location>
</feature>
<dbReference type="EMBL" id="JAADZU010000067">
    <property type="protein sequence ID" value="NDK91407.1"/>
    <property type="molecule type" value="Genomic_DNA"/>
</dbReference>
<keyword evidence="4 7" id="KW-1133">Transmembrane helix</keyword>
<proteinExistence type="inferred from homology"/>
<comment type="similarity">
    <text evidence="2">Belongs to the EamA transporter family.</text>
</comment>
<feature type="domain" description="EamA" evidence="8">
    <location>
        <begin position="179"/>
        <end position="313"/>
    </location>
</feature>
<dbReference type="InterPro" id="IPR000620">
    <property type="entry name" value="EamA_dom"/>
</dbReference>
<keyword evidence="3 7" id="KW-0812">Transmembrane</keyword>
<dbReference type="InterPro" id="IPR037185">
    <property type="entry name" value="EmrE-like"/>
</dbReference>
<evidence type="ECO:0000256" key="3">
    <source>
        <dbReference type="ARBA" id="ARBA00022692"/>
    </source>
</evidence>
<feature type="compositionally biased region" description="Low complexity" evidence="6">
    <location>
        <begin position="12"/>
        <end position="25"/>
    </location>
</feature>
<comment type="subcellular location">
    <subcellularLocation>
        <location evidence="1">Membrane</location>
        <topology evidence="1">Multi-pass membrane protein</topology>
    </subcellularLocation>
</comment>
<feature type="transmembrane region" description="Helical" evidence="7">
    <location>
        <begin position="151"/>
        <end position="169"/>
    </location>
</feature>
<evidence type="ECO:0000256" key="7">
    <source>
        <dbReference type="SAM" id="Phobius"/>
    </source>
</evidence>
<feature type="transmembrane region" description="Helical" evidence="7">
    <location>
        <begin position="31"/>
        <end position="51"/>
    </location>
</feature>
<dbReference type="InterPro" id="IPR050638">
    <property type="entry name" value="AA-Vitamin_Transporters"/>
</dbReference>
<evidence type="ECO:0000256" key="2">
    <source>
        <dbReference type="ARBA" id="ARBA00007362"/>
    </source>
</evidence>
<evidence type="ECO:0000313" key="10">
    <source>
        <dbReference type="Proteomes" id="UP000466307"/>
    </source>
</evidence>
<evidence type="ECO:0000256" key="4">
    <source>
        <dbReference type="ARBA" id="ARBA00022989"/>
    </source>
</evidence>
<name>A0A7K3LV06_9ACTN</name>
<feature type="transmembrane region" description="Helical" evidence="7">
    <location>
        <begin position="209"/>
        <end position="231"/>
    </location>
</feature>
<reference evidence="9 10" key="1">
    <citation type="submission" date="2020-01" db="EMBL/GenBank/DDBJ databases">
        <title>Investigation of new actinobacteria for the biodesulphurisation of diesel fuel.</title>
        <authorList>
            <person name="Athi Narayanan S.M."/>
        </authorList>
    </citation>
    <scope>NUCLEOTIDE SEQUENCE [LARGE SCALE GENOMIC DNA]</scope>
    <source>
        <strain evidence="9 10">213E</strain>
    </source>
</reference>
<dbReference type="AlphaFoldDB" id="A0A7K3LV06"/>
<dbReference type="PANTHER" id="PTHR32322">
    <property type="entry name" value="INNER MEMBRANE TRANSPORTER"/>
    <property type="match status" value="1"/>
</dbReference>
<evidence type="ECO:0000256" key="6">
    <source>
        <dbReference type="SAM" id="MobiDB-lite"/>
    </source>
</evidence>
<evidence type="ECO:0000256" key="1">
    <source>
        <dbReference type="ARBA" id="ARBA00004141"/>
    </source>
</evidence>
<feature type="transmembrane region" description="Helical" evidence="7">
    <location>
        <begin position="243"/>
        <end position="263"/>
    </location>
</feature>
<feature type="compositionally biased region" description="Pro residues" evidence="6">
    <location>
        <begin position="1"/>
        <end position="11"/>
    </location>
</feature>
<dbReference type="PANTHER" id="PTHR32322:SF2">
    <property type="entry name" value="EAMA DOMAIN-CONTAINING PROTEIN"/>
    <property type="match status" value="1"/>
</dbReference>
<feature type="transmembrane region" description="Helical" evidence="7">
    <location>
        <begin position="181"/>
        <end position="197"/>
    </location>
</feature>
<dbReference type="Pfam" id="PF00892">
    <property type="entry name" value="EamA"/>
    <property type="match status" value="2"/>
</dbReference>
<feature type="transmembrane region" description="Helical" evidence="7">
    <location>
        <begin position="94"/>
        <end position="116"/>
    </location>
</feature>
<dbReference type="Proteomes" id="UP000466307">
    <property type="component" value="Unassembled WGS sequence"/>
</dbReference>
<sequence length="318" mass="32088">MAGPVIPPGPTRPRSSSTPTASPGPRLSSGIGWGLVGVVAFSFTVPFTAIAVRHDGGTGLTPVQLAAGRAVVAALLAVAVLVACRVRPPTRRQIIRLLPVSFGVVAGFPLLTSMALPQVPAGHAAVVIGVLPAATAVVAVLLTGERPSPRFWVGATAGVLVTVAFTVLAHGSVTGGGLADLYLAGAVVAAAIGYAQGGRMSRELGSWQTICWALVLAAPVMAVVAGADVVAHPPQATTGQWAAFGYLAAVSMFLGFFAWYRGLAIGPITTVSQTQLVQPVLSVGWSVVLLGETPTPALVIGGLAVIACAAFTVRSRIS</sequence>
<feature type="transmembrane region" description="Helical" evidence="7">
    <location>
        <begin position="63"/>
        <end position="82"/>
    </location>
</feature>
<feature type="region of interest" description="Disordered" evidence="6">
    <location>
        <begin position="1"/>
        <end position="25"/>
    </location>
</feature>
<dbReference type="SUPFAM" id="SSF103481">
    <property type="entry name" value="Multidrug resistance efflux transporter EmrE"/>
    <property type="match status" value="2"/>
</dbReference>
<dbReference type="GO" id="GO:0016020">
    <property type="term" value="C:membrane"/>
    <property type="evidence" value="ECO:0007669"/>
    <property type="project" value="UniProtKB-SubCell"/>
</dbReference>
<evidence type="ECO:0000259" key="8">
    <source>
        <dbReference type="Pfam" id="PF00892"/>
    </source>
</evidence>
<evidence type="ECO:0000313" key="9">
    <source>
        <dbReference type="EMBL" id="NDK91407.1"/>
    </source>
</evidence>
<comment type="caution">
    <text evidence="9">The sequence shown here is derived from an EMBL/GenBank/DDBJ whole genome shotgun (WGS) entry which is preliminary data.</text>
</comment>
<protein>
    <submittedName>
        <fullName evidence="9">DMT family transporter</fullName>
    </submittedName>
</protein>
<accession>A0A7K3LV06</accession>
<evidence type="ECO:0000256" key="5">
    <source>
        <dbReference type="ARBA" id="ARBA00023136"/>
    </source>
</evidence>
<keyword evidence="10" id="KW-1185">Reference proteome</keyword>
<feature type="domain" description="EamA" evidence="8">
    <location>
        <begin position="29"/>
        <end position="162"/>
    </location>
</feature>
<gene>
    <name evidence="9" type="ORF">GYA93_17745</name>
</gene>